<dbReference type="AlphaFoldDB" id="A0A5C0WDK7"/>
<dbReference type="EMBL" id="CP043404">
    <property type="protein sequence ID" value="QEK62180.1"/>
    <property type="molecule type" value="Genomic_DNA"/>
</dbReference>
<organism evidence="1 2">
    <name type="scientific">Bacillus safensis</name>
    <dbReference type="NCBI Taxonomy" id="561879"/>
    <lineage>
        <taxon>Bacteria</taxon>
        <taxon>Bacillati</taxon>
        <taxon>Bacillota</taxon>
        <taxon>Bacilli</taxon>
        <taxon>Bacillales</taxon>
        <taxon>Bacillaceae</taxon>
        <taxon>Bacillus</taxon>
    </lineage>
</organism>
<dbReference type="GeneID" id="61767142"/>
<evidence type="ECO:0000313" key="2">
    <source>
        <dbReference type="Proteomes" id="UP000325032"/>
    </source>
</evidence>
<protein>
    <submittedName>
        <fullName evidence="1">Uncharacterized protein</fullName>
    </submittedName>
</protein>
<accession>A0A5C0WDK7</accession>
<reference evidence="1 2" key="1">
    <citation type="journal article" date="2018" name="Plant Biotechnol. Rep.">
        <title>Diversity and antifungal activity of endophytic bacteria associated with Panax ginseng seedlings.</title>
        <authorList>
            <person name="Park J.M."/>
            <person name="Hong C.E."/>
            <person name="Jo S.H."/>
        </authorList>
    </citation>
    <scope>NUCLEOTIDE SEQUENCE [LARGE SCALE GENOMIC DNA]</scope>
    <source>
        <strain evidence="1 2">PgKB20</strain>
    </source>
</reference>
<dbReference type="RefSeq" id="WP_149125739.1">
    <property type="nucleotide sequence ID" value="NZ_CP043404.1"/>
</dbReference>
<proteinExistence type="predicted"/>
<keyword evidence="2" id="KW-1185">Reference proteome</keyword>
<gene>
    <name evidence="1" type="ORF">FX981_00344</name>
</gene>
<sequence>MNEEDELIEKLANLQELICKYEIEPAVIEFLEFDKAGYIDDLMQENVIYMTEDVLDDYVEDFIQQAFEIKHERSINAQDGSINFDSFLMQATQMMMDRVDELRGIINERIDNTQSVRTAHQLTDPSLHLIIF</sequence>
<evidence type="ECO:0000313" key="1">
    <source>
        <dbReference type="EMBL" id="QEK62180.1"/>
    </source>
</evidence>
<name>A0A5C0WDK7_BACIA</name>
<dbReference type="Proteomes" id="UP000325032">
    <property type="component" value="Chromosome"/>
</dbReference>